<dbReference type="PANTHER" id="PTHR31867">
    <property type="entry name" value="EXPANSIN-A15"/>
    <property type="match status" value="1"/>
</dbReference>
<evidence type="ECO:0000256" key="4">
    <source>
        <dbReference type="ARBA" id="ARBA00022512"/>
    </source>
</evidence>
<dbReference type="InterPro" id="IPR007117">
    <property type="entry name" value="Expansin_CBD"/>
</dbReference>
<dbReference type="Proteomes" id="UP000541444">
    <property type="component" value="Unassembled WGS sequence"/>
</dbReference>
<dbReference type="SUPFAM" id="SSF50685">
    <property type="entry name" value="Barwin-like endoglucanases"/>
    <property type="match status" value="1"/>
</dbReference>
<evidence type="ECO:0000256" key="3">
    <source>
        <dbReference type="ARBA" id="ARBA00005392"/>
    </source>
</evidence>
<dbReference type="FunFam" id="2.60.40.760:FF:000001">
    <property type="entry name" value="Expansin"/>
    <property type="match status" value="1"/>
</dbReference>
<keyword evidence="5" id="KW-0964">Secreted</keyword>
<dbReference type="PROSITE" id="PS50842">
    <property type="entry name" value="EXPANSIN_EG45"/>
    <property type="match status" value="1"/>
</dbReference>
<evidence type="ECO:0000313" key="12">
    <source>
        <dbReference type="Proteomes" id="UP000541444"/>
    </source>
</evidence>
<evidence type="ECO:0000259" key="9">
    <source>
        <dbReference type="PROSITE" id="PS50842"/>
    </source>
</evidence>
<dbReference type="EMBL" id="JACGCM010002569">
    <property type="protein sequence ID" value="KAF6138488.1"/>
    <property type="molecule type" value="Genomic_DNA"/>
</dbReference>
<keyword evidence="7" id="KW-0472">Membrane</keyword>
<dbReference type="AlphaFoldDB" id="A0A7J7L7H3"/>
<evidence type="ECO:0000313" key="11">
    <source>
        <dbReference type="EMBL" id="KAF6138488.1"/>
    </source>
</evidence>
<keyword evidence="6 8" id="KW-0732">Signal</keyword>
<dbReference type="InterPro" id="IPR002963">
    <property type="entry name" value="Expansin"/>
</dbReference>
<organism evidence="11 12">
    <name type="scientific">Kingdonia uniflora</name>
    <dbReference type="NCBI Taxonomy" id="39325"/>
    <lineage>
        <taxon>Eukaryota</taxon>
        <taxon>Viridiplantae</taxon>
        <taxon>Streptophyta</taxon>
        <taxon>Embryophyta</taxon>
        <taxon>Tracheophyta</taxon>
        <taxon>Spermatophyta</taxon>
        <taxon>Magnoliopsida</taxon>
        <taxon>Ranunculales</taxon>
        <taxon>Circaeasteraceae</taxon>
        <taxon>Kingdonia</taxon>
    </lineage>
</organism>
<evidence type="ECO:0000256" key="5">
    <source>
        <dbReference type="ARBA" id="ARBA00022525"/>
    </source>
</evidence>
<gene>
    <name evidence="11" type="ORF">GIB67_022522</name>
</gene>
<dbReference type="GO" id="GO:0009664">
    <property type="term" value="P:plant-type cell wall organization"/>
    <property type="evidence" value="ECO:0007669"/>
    <property type="project" value="InterPro"/>
</dbReference>
<feature type="domain" description="Expansin-like CBD" evidence="10">
    <location>
        <begin position="96"/>
        <end position="175"/>
    </location>
</feature>
<dbReference type="InterPro" id="IPR007112">
    <property type="entry name" value="Expansin/allergen_DPBB_dom"/>
</dbReference>
<dbReference type="OrthoDB" id="5823761at2759"/>
<evidence type="ECO:0008006" key="13">
    <source>
        <dbReference type="Google" id="ProtNLM"/>
    </source>
</evidence>
<evidence type="ECO:0000256" key="1">
    <source>
        <dbReference type="ARBA" id="ARBA00004170"/>
    </source>
</evidence>
<protein>
    <recommendedName>
        <fullName evidence="13">Expansin</fullName>
    </recommendedName>
</protein>
<dbReference type="GO" id="GO:0016020">
    <property type="term" value="C:membrane"/>
    <property type="evidence" value="ECO:0007669"/>
    <property type="project" value="UniProtKB-SubCell"/>
</dbReference>
<dbReference type="Pfam" id="PF01357">
    <property type="entry name" value="Expansin_C"/>
    <property type="match status" value="1"/>
</dbReference>
<dbReference type="PROSITE" id="PS50843">
    <property type="entry name" value="EXPANSIN_CBD"/>
    <property type="match status" value="1"/>
</dbReference>
<keyword evidence="12" id="KW-1185">Reference proteome</keyword>
<evidence type="ECO:0000256" key="7">
    <source>
        <dbReference type="ARBA" id="ARBA00023136"/>
    </source>
</evidence>
<comment type="similarity">
    <text evidence="3">Belongs to the expansin family. Expansin A subfamily.</text>
</comment>
<dbReference type="Gene3D" id="2.60.40.760">
    <property type="entry name" value="Expansin, cellulose-binding-like domain"/>
    <property type="match status" value="1"/>
</dbReference>
<evidence type="ECO:0000256" key="6">
    <source>
        <dbReference type="ARBA" id="ARBA00022729"/>
    </source>
</evidence>
<proteinExistence type="inferred from homology"/>
<comment type="caution">
    <text evidence="11">The sequence shown here is derived from an EMBL/GenBank/DDBJ whole genome shotgun (WGS) entry which is preliminary data.</text>
</comment>
<feature type="domain" description="Expansin-like EG45" evidence="9">
    <location>
        <begin position="30"/>
        <end position="99"/>
    </location>
</feature>
<dbReference type="InterPro" id="IPR036749">
    <property type="entry name" value="Expansin_CBD_sf"/>
</dbReference>
<comment type="subcellular location">
    <subcellularLocation>
        <location evidence="1">Membrane</location>
        <topology evidence="1">Peripheral membrane protein</topology>
    </subcellularLocation>
    <subcellularLocation>
        <location evidence="2">Secreted</location>
        <location evidence="2">Cell wall</location>
    </subcellularLocation>
</comment>
<dbReference type="InterPro" id="IPR036908">
    <property type="entry name" value="RlpA-like_sf"/>
</dbReference>
<evidence type="ECO:0000256" key="8">
    <source>
        <dbReference type="SAM" id="SignalP"/>
    </source>
</evidence>
<keyword evidence="4" id="KW-0134">Cell wall</keyword>
<dbReference type="Gene3D" id="2.40.40.10">
    <property type="entry name" value="RlpA-like domain"/>
    <property type="match status" value="1"/>
</dbReference>
<sequence length="178" mass="19602">MSIVSLPFFSLFLFNLHCSLCDEYEGWQSAHATFYGGGDASGTIGYETDTAALSTTLFNNGVSCGSCYELRCDNDPQWVPCMKKGGLRFTINGHIYFNLVLITNVRGAGDISAVSIKGFNTGWQAMSRNWGQNWQSNSNFNGQSILFQVTTTDGRTLIVPDVAPAGWQYGQTFERGQF</sequence>
<evidence type="ECO:0000259" key="10">
    <source>
        <dbReference type="PROSITE" id="PS50843"/>
    </source>
</evidence>
<accession>A0A7J7L7H3</accession>
<name>A0A7J7L7H3_9MAGN</name>
<feature type="signal peptide" evidence="8">
    <location>
        <begin position="1"/>
        <end position="21"/>
    </location>
</feature>
<feature type="chain" id="PRO_5029626590" description="Expansin" evidence="8">
    <location>
        <begin position="22"/>
        <end position="178"/>
    </location>
</feature>
<evidence type="ECO:0000256" key="2">
    <source>
        <dbReference type="ARBA" id="ARBA00004191"/>
    </source>
</evidence>
<dbReference type="SUPFAM" id="SSF49590">
    <property type="entry name" value="PHL pollen allergen"/>
    <property type="match status" value="1"/>
</dbReference>
<reference evidence="11 12" key="1">
    <citation type="journal article" date="2020" name="IScience">
        <title>Genome Sequencing of the Endangered Kingdonia uniflora (Circaeasteraceae, Ranunculales) Reveals Potential Mechanisms of Evolutionary Specialization.</title>
        <authorList>
            <person name="Sun Y."/>
            <person name="Deng T."/>
            <person name="Zhang A."/>
            <person name="Moore M.J."/>
            <person name="Landis J.B."/>
            <person name="Lin N."/>
            <person name="Zhang H."/>
            <person name="Zhang X."/>
            <person name="Huang J."/>
            <person name="Zhang X."/>
            <person name="Sun H."/>
            <person name="Wang H."/>
        </authorList>
    </citation>
    <scope>NUCLEOTIDE SEQUENCE [LARGE SCALE GENOMIC DNA]</scope>
    <source>
        <strain evidence="11">TB1705</strain>
        <tissue evidence="11">Leaf</tissue>
    </source>
</reference>